<dbReference type="EMBL" id="CP008822">
    <property type="protein sequence ID" value="AIM27744.1"/>
    <property type="molecule type" value="Genomic_DNA"/>
</dbReference>
<proteinExistence type="predicted"/>
<dbReference type="AlphaFoldDB" id="A0A088E5K4"/>
<dbReference type="EMBL" id="CP012176">
    <property type="protein sequence ID" value="AKV83569.1"/>
    <property type="molecule type" value="Genomic_DNA"/>
</dbReference>
<dbReference type="Proteomes" id="UP000056255">
    <property type="component" value="Chromosome"/>
</dbReference>
<dbReference type="RefSeq" id="WP_012021547.1">
    <property type="nucleotide sequence ID" value="NZ_AP019770.1"/>
</dbReference>
<evidence type="ECO:0000313" key="4">
    <source>
        <dbReference type="EMBL" id="AKV79090.1"/>
    </source>
</evidence>
<dbReference type="EMBL" id="CP012172">
    <property type="protein sequence ID" value="AKV74601.1"/>
    <property type="molecule type" value="Genomic_DNA"/>
</dbReference>
<dbReference type="PANTHER" id="PTHR34655:SF3">
    <property type="match status" value="1"/>
</dbReference>
<dbReference type="Proteomes" id="UP000062475">
    <property type="component" value="Chromosome"/>
</dbReference>
<evidence type="ECO:0000313" key="11">
    <source>
        <dbReference type="Proteomes" id="UP000062475"/>
    </source>
</evidence>
<evidence type="ECO:0000313" key="1">
    <source>
        <dbReference type="EMBL" id="AIM27744.1"/>
    </source>
</evidence>
<name>A0A088E5K4_9CREN</name>
<dbReference type="Pfam" id="PF13686">
    <property type="entry name" value="DrsE_2"/>
    <property type="match status" value="1"/>
</dbReference>
<dbReference type="InterPro" id="IPR032836">
    <property type="entry name" value="DsrE2-like"/>
</dbReference>
<dbReference type="Gene3D" id="3.40.1260.10">
    <property type="entry name" value="DsrEFH-like"/>
    <property type="match status" value="2"/>
</dbReference>
<gene>
    <name evidence="1" type="ORF">HA72_1605</name>
    <name evidence="2" type="ORF">MsedA_1632</name>
    <name evidence="3" type="ORF">MsedB_1634</name>
    <name evidence="4" type="ORF">MsedC_1632</name>
    <name evidence="5" type="ORF">MsedD_1633</name>
    <name evidence="6" type="ORF">MsedE_1636</name>
</gene>
<organism evidence="1 7">
    <name type="scientific">Metallosphaera sedula</name>
    <dbReference type="NCBI Taxonomy" id="43687"/>
    <lineage>
        <taxon>Archaea</taxon>
        <taxon>Thermoproteota</taxon>
        <taxon>Thermoprotei</taxon>
        <taxon>Sulfolobales</taxon>
        <taxon>Sulfolobaceae</taxon>
        <taxon>Metallosphaera</taxon>
    </lineage>
</organism>
<reference evidence="9 10" key="2">
    <citation type="journal article" date="2015" name="Genome Announc.">
        <title>Complete Genome Sequences of Evolved Arsenate-Resistant Metallosphaera sedula Strains.</title>
        <authorList>
            <person name="Ai C."/>
            <person name="McCarthy S."/>
            <person name="Schackwitz W."/>
            <person name="Martin J."/>
            <person name="Lipzen A."/>
            <person name="Blum P."/>
        </authorList>
    </citation>
    <scope>NUCLEOTIDE SEQUENCE [LARGE SCALE GENOMIC DNA]</scope>
    <source>
        <strain evidence="4 10">ARS120-1</strain>
        <strain evidence="5 9">ARS120-2</strain>
        <strain evidence="2 12">ARS50-1</strain>
        <strain evidence="3 11">ARS50-2</strain>
    </source>
</reference>
<evidence type="ECO:0000313" key="7">
    <source>
        <dbReference type="Proteomes" id="UP000029084"/>
    </source>
</evidence>
<dbReference type="Proteomes" id="UP000068832">
    <property type="component" value="Chromosome"/>
</dbReference>
<dbReference type="Proteomes" id="UP000029084">
    <property type="component" value="Chromosome"/>
</dbReference>
<evidence type="ECO:0000313" key="10">
    <source>
        <dbReference type="Proteomes" id="UP000062398"/>
    </source>
</evidence>
<evidence type="ECO:0000313" key="3">
    <source>
        <dbReference type="EMBL" id="AKV76839.1"/>
    </source>
</evidence>
<dbReference type="InterPro" id="IPR027396">
    <property type="entry name" value="DsrEFH-like"/>
</dbReference>
<dbReference type="EMBL" id="CP012175">
    <property type="protein sequence ID" value="AKV81335.1"/>
    <property type="molecule type" value="Genomic_DNA"/>
</dbReference>
<protein>
    <submittedName>
        <fullName evidence="1 2">Peroxiredoxin</fullName>
    </submittedName>
</protein>
<evidence type="ECO:0000313" key="9">
    <source>
        <dbReference type="Proteomes" id="UP000061362"/>
    </source>
</evidence>
<evidence type="ECO:0000313" key="8">
    <source>
        <dbReference type="Proteomes" id="UP000056255"/>
    </source>
</evidence>
<dbReference type="GeneID" id="97613293"/>
<dbReference type="PATRIC" id="fig|43687.5.peg.1737"/>
<sequence>MPKLTILLADNSMDKLYHGLVLALDARSIDWTVKFFVTSQAVSIFTKKFKGKSKLRLGFLARLFVESEMKRMKLPDTSVLIEEAIKEGVEFYVDEVGLKIAHLGKEDLLDNVKLSGGITYLKEAQDSDVVVTL</sequence>
<dbReference type="Proteomes" id="UP000061362">
    <property type="component" value="Chromosome"/>
</dbReference>
<reference evidence="6 8" key="3">
    <citation type="submission" date="2015-07" db="EMBL/GenBank/DDBJ databases">
        <title>Physiological, transcriptional responses and genome re-sequencing of acid resistant extremely thermoacidophilic Metallosphaera sedula SARC-M1.</title>
        <authorList>
            <person name="Ai C."/>
            <person name="McCarthy S."/>
            <person name="Eckrich V."/>
            <person name="Rudrappa D."/>
            <person name="Qiu G."/>
            <person name="Blum P."/>
        </authorList>
    </citation>
    <scope>NUCLEOTIDE SEQUENCE [LARGE SCALE GENOMIC DNA]</scope>
    <source>
        <strain evidence="6 8">SARC-M1</strain>
    </source>
</reference>
<evidence type="ECO:0000313" key="5">
    <source>
        <dbReference type="EMBL" id="AKV81335.1"/>
    </source>
</evidence>
<dbReference type="OrthoDB" id="25864at2157"/>
<evidence type="ECO:0000313" key="6">
    <source>
        <dbReference type="EMBL" id="AKV83569.1"/>
    </source>
</evidence>
<dbReference type="PANTHER" id="PTHR34655">
    <property type="entry name" value="CONSERVED WITHIN P. AEROPHILUM"/>
    <property type="match status" value="1"/>
</dbReference>
<dbReference type="EMBL" id="CP012174">
    <property type="protein sequence ID" value="AKV79090.1"/>
    <property type="molecule type" value="Genomic_DNA"/>
</dbReference>
<dbReference type="Proteomes" id="UP000062398">
    <property type="component" value="Chromosome"/>
</dbReference>
<accession>A0A088E5K4</accession>
<evidence type="ECO:0000313" key="12">
    <source>
        <dbReference type="Proteomes" id="UP000068832"/>
    </source>
</evidence>
<reference evidence="1 7" key="1">
    <citation type="journal article" date="2014" name="J. Bacteriol.">
        <title>Role of an Archaeal PitA Transporter in the Copper and Arsenic Resistance of Metallosphaera sedula, an Extreme Thermoacidophile.</title>
        <authorList>
            <person name="McCarthy S."/>
            <person name="Ai C."/>
            <person name="Wheaton G."/>
            <person name="Tevatia R."/>
            <person name="Eckrich V."/>
            <person name="Kelly R."/>
            <person name="Blum P."/>
        </authorList>
    </citation>
    <scope>NUCLEOTIDE SEQUENCE [LARGE SCALE GENOMIC DNA]</scope>
    <source>
        <strain evidence="1 7">CuR1</strain>
    </source>
</reference>
<dbReference type="SUPFAM" id="SSF75169">
    <property type="entry name" value="DsrEFH-like"/>
    <property type="match status" value="1"/>
</dbReference>
<dbReference type="OMA" id="ASLYIKW"/>
<dbReference type="EMBL" id="CP012173">
    <property type="protein sequence ID" value="AKV76839.1"/>
    <property type="molecule type" value="Genomic_DNA"/>
</dbReference>
<evidence type="ECO:0000313" key="2">
    <source>
        <dbReference type="EMBL" id="AKV74601.1"/>
    </source>
</evidence>